<evidence type="ECO:0000259" key="5">
    <source>
        <dbReference type="Pfam" id="PF03668"/>
    </source>
</evidence>
<dbReference type="InterPro" id="IPR027417">
    <property type="entry name" value="P-loop_NTPase"/>
</dbReference>
<feature type="binding site" evidence="4">
    <location>
        <begin position="62"/>
        <end position="65"/>
    </location>
    <ligand>
        <name>GTP</name>
        <dbReference type="ChEBI" id="CHEBI:37565"/>
    </ligand>
</feature>
<keyword evidence="8" id="KW-1185">Reference proteome</keyword>
<dbReference type="STRING" id="1838280.A6M21_01025"/>
<dbReference type="PIRSF" id="PIRSF005052">
    <property type="entry name" value="P-loopkin"/>
    <property type="match status" value="1"/>
</dbReference>
<protein>
    <submittedName>
        <fullName evidence="7">RNase adaptor protein RapZ</fullName>
    </submittedName>
</protein>
<keyword evidence="2 4" id="KW-0067">ATP-binding</keyword>
<evidence type="ECO:0000256" key="1">
    <source>
        <dbReference type="ARBA" id="ARBA00022741"/>
    </source>
</evidence>
<name>A0A1B7LBY3_9FIRM</name>
<feature type="domain" description="RapZ-like N-terminal" evidence="5">
    <location>
        <begin position="6"/>
        <end position="157"/>
    </location>
</feature>
<gene>
    <name evidence="7" type="ORF">A6M21_01025</name>
</gene>
<dbReference type="Pfam" id="PF22740">
    <property type="entry name" value="PapZ_C"/>
    <property type="match status" value="1"/>
</dbReference>
<dbReference type="PANTHER" id="PTHR30448">
    <property type="entry name" value="RNASE ADAPTER PROTEIN RAPZ"/>
    <property type="match status" value="1"/>
</dbReference>
<feature type="domain" description="RapZ C-terminal" evidence="6">
    <location>
        <begin position="167"/>
        <end position="285"/>
    </location>
</feature>
<sequence length="290" mass="32382">MPLSRLVIVTGLSGAGKTQAVRSLEDLGFFCVDNLPPTLIPKFAELCAQSSRGINKIALVVDIRGGEFFDALFEVLADLDRQGIGYEILFLEASDETLVHRFKESRRSHPLSMDGQVLQGIREERGRLRELRGRAHKIIDTSHMSTHQLKEELASLFGDGAGTAALRITVVSFGYKFGIPLDSDLVFDVRFLPNPHYDPVLRPLTGEDRPVQDFICRSPLTGEFMERFFQFIDFLIPQYVQEGKTTLTIAIGCTGGQHRSVALARRLGDYLAAKGYRTTVRHRDISTKQG</sequence>
<reference evidence="7 8" key="1">
    <citation type="submission" date="2016-04" db="EMBL/GenBank/DDBJ databases">
        <authorList>
            <person name="Evans L.H."/>
            <person name="Alamgir A."/>
            <person name="Owens N."/>
            <person name="Weber N.D."/>
            <person name="Virtaneva K."/>
            <person name="Barbian K."/>
            <person name="Babar A."/>
            <person name="Rosenke K."/>
        </authorList>
    </citation>
    <scope>NUCLEOTIDE SEQUENCE [LARGE SCALE GENOMIC DNA]</scope>
    <source>
        <strain evidence="7 8">LMa1</strain>
    </source>
</reference>
<keyword evidence="3 4" id="KW-0342">GTP-binding</keyword>
<dbReference type="Pfam" id="PF03668">
    <property type="entry name" value="RapZ-like_N"/>
    <property type="match status" value="1"/>
</dbReference>
<proteinExistence type="inferred from homology"/>
<dbReference type="PANTHER" id="PTHR30448:SF0">
    <property type="entry name" value="RNASE ADAPTER PROTEIN RAPZ"/>
    <property type="match status" value="1"/>
</dbReference>
<organism evidence="7 8">
    <name type="scientific">Desulfotomaculum copahuensis</name>
    <dbReference type="NCBI Taxonomy" id="1838280"/>
    <lineage>
        <taxon>Bacteria</taxon>
        <taxon>Bacillati</taxon>
        <taxon>Bacillota</taxon>
        <taxon>Clostridia</taxon>
        <taxon>Eubacteriales</taxon>
        <taxon>Desulfotomaculaceae</taxon>
        <taxon>Desulfotomaculum</taxon>
    </lineage>
</organism>
<dbReference type="RefSeq" id="WP_066670371.1">
    <property type="nucleotide sequence ID" value="NZ_LYVF01000184.1"/>
</dbReference>
<keyword evidence="1 4" id="KW-0547">Nucleotide-binding</keyword>
<dbReference type="Gene3D" id="3.40.50.300">
    <property type="entry name" value="P-loop containing nucleotide triphosphate hydrolases"/>
    <property type="match status" value="1"/>
</dbReference>
<dbReference type="NCBIfam" id="NF003828">
    <property type="entry name" value="PRK05416.1"/>
    <property type="match status" value="1"/>
</dbReference>
<dbReference type="OrthoDB" id="9784461at2"/>
<evidence type="ECO:0000259" key="6">
    <source>
        <dbReference type="Pfam" id="PF22740"/>
    </source>
</evidence>
<evidence type="ECO:0000256" key="2">
    <source>
        <dbReference type="ARBA" id="ARBA00022840"/>
    </source>
</evidence>
<evidence type="ECO:0000256" key="4">
    <source>
        <dbReference type="HAMAP-Rule" id="MF_00636"/>
    </source>
</evidence>
<evidence type="ECO:0000313" key="8">
    <source>
        <dbReference type="Proteomes" id="UP000078532"/>
    </source>
</evidence>
<evidence type="ECO:0000256" key="3">
    <source>
        <dbReference type="ARBA" id="ARBA00023134"/>
    </source>
</evidence>
<dbReference type="InterPro" id="IPR005337">
    <property type="entry name" value="RapZ-like"/>
</dbReference>
<dbReference type="Proteomes" id="UP000078532">
    <property type="component" value="Unassembled WGS sequence"/>
</dbReference>
<feature type="binding site" evidence="4">
    <location>
        <begin position="11"/>
        <end position="18"/>
    </location>
    <ligand>
        <name>ATP</name>
        <dbReference type="ChEBI" id="CHEBI:30616"/>
    </ligand>
</feature>
<accession>A0A1B7LBY3</accession>
<dbReference type="InterPro" id="IPR053930">
    <property type="entry name" value="RapZ-like_N"/>
</dbReference>
<dbReference type="EMBL" id="LYVF01000184">
    <property type="protein sequence ID" value="OAT80248.1"/>
    <property type="molecule type" value="Genomic_DNA"/>
</dbReference>
<dbReference type="GO" id="GO:0005524">
    <property type="term" value="F:ATP binding"/>
    <property type="evidence" value="ECO:0007669"/>
    <property type="project" value="UniProtKB-UniRule"/>
</dbReference>
<dbReference type="InterPro" id="IPR053931">
    <property type="entry name" value="RapZ_C"/>
</dbReference>
<dbReference type="HAMAP" id="MF_00636">
    <property type="entry name" value="RapZ_like"/>
    <property type="match status" value="1"/>
</dbReference>
<comment type="caution">
    <text evidence="7">The sequence shown here is derived from an EMBL/GenBank/DDBJ whole genome shotgun (WGS) entry which is preliminary data.</text>
</comment>
<evidence type="ECO:0000313" key="7">
    <source>
        <dbReference type="EMBL" id="OAT80248.1"/>
    </source>
</evidence>
<dbReference type="GO" id="GO:0005525">
    <property type="term" value="F:GTP binding"/>
    <property type="evidence" value="ECO:0007669"/>
    <property type="project" value="UniProtKB-UniRule"/>
</dbReference>
<dbReference type="SUPFAM" id="SSF52540">
    <property type="entry name" value="P-loop containing nucleoside triphosphate hydrolases"/>
    <property type="match status" value="1"/>
</dbReference>
<dbReference type="AlphaFoldDB" id="A0A1B7LBY3"/>